<gene>
    <name evidence="2" type="ORF">UV20_C0001G0022</name>
</gene>
<dbReference type="InterPro" id="IPR029044">
    <property type="entry name" value="Nucleotide-diphossugar_trans"/>
</dbReference>
<dbReference type="AlphaFoldDB" id="A0A0G1A8L2"/>
<dbReference type="Pfam" id="PF00535">
    <property type="entry name" value="Glycos_transf_2"/>
    <property type="match status" value="1"/>
</dbReference>
<dbReference type="Gene3D" id="3.90.550.10">
    <property type="entry name" value="Spore Coat Polysaccharide Biosynthesis Protein SpsA, Chain A"/>
    <property type="match status" value="1"/>
</dbReference>
<dbReference type="Proteomes" id="UP000034837">
    <property type="component" value="Unassembled WGS sequence"/>
</dbReference>
<dbReference type="EMBL" id="LCDO01000001">
    <property type="protein sequence ID" value="KKS57382.1"/>
    <property type="molecule type" value="Genomic_DNA"/>
</dbReference>
<keyword evidence="2" id="KW-0808">Transferase</keyword>
<dbReference type="SUPFAM" id="SSF53448">
    <property type="entry name" value="Nucleotide-diphospho-sugar transferases"/>
    <property type="match status" value="1"/>
</dbReference>
<dbReference type="GO" id="GO:0016740">
    <property type="term" value="F:transferase activity"/>
    <property type="evidence" value="ECO:0007669"/>
    <property type="project" value="UniProtKB-KW"/>
</dbReference>
<comment type="caution">
    <text evidence="2">The sequence shown here is derived from an EMBL/GenBank/DDBJ whole genome shotgun (WGS) entry which is preliminary data.</text>
</comment>
<dbReference type="PANTHER" id="PTHR43630:SF2">
    <property type="entry name" value="GLYCOSYLTRANSFERASE"/>
    <property type="match status" value="1"/>
</dbReference>
<protein>
    <submittedName>
        <fullName evidence="2">Glycosyl transferase family 2</fullName>
    </submittedName>
</protein>
<evidence type="ECO:0000259" key="1">
    <source>
        <dbReference type="Pfam" id="PF00535"/>
    </source>
</evidence>
<sequence length="284" mass="33387">MAILPLNMTVNNQEKIACSVGILTFNSERTIREALESVKNFKEIIICDGGSNDKTLEVAGEYNAKIIFQDPKYKNSNNTIKDFSGVRNQCLEVSTQDWFVYIDSDEAVSLELNEEIKKIIKNKKETFLVYRVPNKLVIDGVAIKYSSSYPGFQYRFFNKKSGARFVKSIHERIEFDKLKIKVGTLESPWLILWDKEEVREYFEHRENSIQMEVLRNRNQNFFQFLYWSIGYNLITAAKIFLKAFKNYLFYGFSTNMPIQIEKARVFYHFKLIKALVKDRVKLYS</sequence>
<dbReference type="PANTHER" id="PTHR43630">
    <property type="entry name" value="POLY-BETA-1,6-N-ACETYL-D-GLUCOSAMINE SYNTHASE"/>
    <property type="match status" value="1"/>
</dbReference>
<feature type="domain" description="Glycosyltransferase 2-like" evidence="1">
    <location>
        <begin position="19"/>
        <end position="133"/>
    </location>
</feature>
<evidence type="ECO:0000313" key="2">
    <source>
        <dbReference type="EMBL" id="KKS57382.1"/>
    </source>
</evidence>
<evidence type="ECO:0000313" key="3">
    <source>
        <dbReference type="Proteomes" id="UP000034837"/>
    </source>
</evidence>
<accession>A0A0G1A8L2</accession>
<name>A0A0G1A8L2_9BACT</name>
<proteinExistence type="predicted"/>
<reference evidence="2 3" key="1">
    <citation type="journal article" date="2015" name="Nature">
        <title>rRNA introns, odd ribosomes, and small enigmatic genomes across a large radiation of phyla.</title>
        <authorList>
            <person name="Brown C.T."/>
            <person name="Hug L.A."/>
            <person name="Thomas B.C."/>
            <person name="Sharon I."/>
            <person name="Castelle C.J."/>
            <person name="Singh A."/>
            <person name="Wilkins M.J."/>
            <person name="Williams K.H."/>
            <person name="Banfield J.F."/>
        </authorList>
    </citation>
    <scope>NUCLEOTIDE SEQUENCE [LARGE SCALE GENOMIC DNA]</scope>
</reference>
<dbReference type="InterPro" id="IPR001173">
    <property type="entry name" value="Glyco_trans_2-like"/>
</dbReference>
<organism evidence="2 3">
    <name type="scientific">Candidatus Magasanikbacteria bacterium GW2011_GWA2_42_32</name>
    <dbReference type="NCBI Taxonomy" id="1619039"/>
    <lineage>
        <taxon>Bacteria</taxon>
        <taxon>Candidatus Magasanikiibacteriota</taxon>
    </lineage>
</organism>